<dbReference type="EMBL" id="QFQP01000002">
    <property type="protein sequence ID" value="PZR17676.1"/>
    <property type="molecule type" value="Genomic_DNA"/>
</dbReference>
<reference evidence="1 2" key="1">
    <citation type="submission" date="2017-08" db="EMBL/GenBank/DDBJ databases">
        <title>Infants hospitalized years apart are colonized by the same room-sourced microbial strains.</title>
        <authorList>
            <person name="Brooks B."/>
            <person name="Olm M.R."/>
            <person name="Firek B.A."/>
            <person name="Baker R."/>
            <person name="Thomas B.C."/>
            <person name="Morowitz M.J."/>
            <person name="Banfield J.F."/>
        </authorList>
    </citation>
    <scope>NUCLEOTIDE SEQUENCE [LARGE SCALE GENOMIC DNA]</scope>
    <source>
        <strain evidence="1">S2_003_000_R2_14</strain>
    </source>
</reference>
<evidence type="ECO:0000313" key="2">
    <source>
        <dbReference type="Proteomes" id="UP000249061"/>
    </source>
</evidence>
<accession>A0A2W5TZF6</accession>
<dbReference type="Proteomes" id="UP000249061">
    <property type="component" value="Unassembled WGS sequence"/>
</dbReference>
<proteinExistence type="predicted"/>
<protein>
    <submittedName>
        <fullName evidence="1">Uncharacterized protein</fullName>
    </submittedName>
</protein>
<dbReference type="AlphaFoldDB" id="A0A2W5TZF6"/>
<comment type="caution">
    <text evidence="1">The sequence shown here is derived from an EMBL/GenBank/DDBJ whole genome shotgun (WGS) entry which is preliminary data.</text>
</comment>
<gene>
    <name evidence="1" type="ORF">DI536_05040</name>
</gene>
<sequence>MSLSLRPPESSNVGDDVRRRLEGRVEALEDALSLLDAVSRALGRGVQEDDDARTVREAISQLPRLDEHASRLASVPETEALVRRYSALKKSLERQVAGPSLRAGLTRVLERRAPEVHEPQEGDTVLLDAPTMPSWLRGLTSLAVATLVVLRTRQPLFFGLLPVSWTALNIIFPRERWFAIQPHRLFMSRRINRPLREVKWSEPLQIERVDTFFRVRSKWTELPLSPALPESFASWLALLTGPWLNALSPVKQNVIVLKGANDANGETGAVFVTGEGVLFVPDVAKALVARSLVNEPISVPPWNTLVEALQHARNWNDLGPHLAMKCDGAWLRRGTFTVEQAGPVTLRLNGNTAVSEDATGNRGRWTLVQLTLEPRNRAPALALLENTAASDG</sequence>
<evidence type="ECO:0000313" key="1">
    <source>
        <dbReference type="EMBL" id="PZR17676.1"/>
    </source>
</evidence>
<name>A0A2W5TZF6_9BACT</name>
<organism evidence="1 2">
    <name type="scientific">Archangium gephyra</name>
    <dbReference type="NCBI Taxonomy" id="48"/>
    <lineage>
        <taxon>Bacteria</taxon>
        <taxon>Pseudomonadati</taxon>
        <taxon>Myxococcota</taxon>
        <taxon>Myxococcia</taxon>
        <taxon>Myxococcales</taxon>
        <taxon>Cystobacterineae</taxon>
        <taxon>Archangiaceae</taxon>
        <taxon>Archangium</taxon>
    </lineage>
</organism>